<organism evidence="4 5">
    <name type="scientific">Streptomyces piniterrae</name>
    <dbReference type="NCBI Taxonomy" id="2571125"/>
    <lineage>
        <taxon>Bacteria</taxon>
        <taxon>Bacillati</taxon>
        <taxon>Actinomycetota</taxon>
        <taxon>Actinomycetes</taxon>
        <taxon>Kitasatosporales</taxon>
        <taxon>Streptomycetaceae</taxon>
        <taxon>Streptomyces</taxon>
    </lineage>
</organism>
<evidence type="ECO:0000313" key="4">
    <source>
        <dbReference type="EMBL" id="TJZ46043.1"/>
    </source>
</evidence>
<feature type="domain" description="PepSY" evidence="3">
    <location>
        <begin position="98"/>
        <end position="156"/>
    </location>
</feature>
<sequence>MKRNIIIATAAAAALIAGGTATAVAVNGSDGPGSTQSGAQTSAQLAAQDAGAHGTGPAKAQQRAQPQAQTQGQSSIRVQDDGRDDDGREDLREAAAAKVSAPQAAAAALKAVPGTVTGLDLDSDRPGLVWDADVLGKDGKWHEITLDAGNARVLNQRVDHEDDDDHARERAALKNAEAPKITAATAARTAAAHGTVTSVDLDDDHRGKAVWEVETVTKDGKEHKFLVDPQSGKLTAAPAQGDDDGDNDGADD</sequence>
<dbReference type="EMBL" id="SUMB01000010">
    <property type="protein sequence ID" value="TJZ46043.1"/>
    <property type="molecule type" value="Genomic_DNA"/>
</dbReference>
<accession>A0A4U0MYB0</accession>
<name>A0A4U0MYB0_9ACTN</name>
<feature type="compositionally biased region" description="Polar residues" evidence="1">
    <location>
        <begin position="32"/>
        <end position="45"/>
    </location>
</feature>
<evidence type="ECO:0000259" key="3">
    <source>
        <dbReference type="Pfam" id="PF03413"/>
    </source>
</evidence>
<feature type="signal peptide" evidence="2">
    <location>
        <begin position="1"/>
        <end position="23"/>
    </location>
</feature>
<reference evidence="4 5" key="1">
    <citation type="submission" date="2019-04" db="EMBL/GenBank/DDBJ databases">
        <title>Streptomyces piniterrae sp. nov., a heliquinomycin-producing actinomycete isolated from rhizosphere soil of Pinus yunnanensis.</title>
        <authorList>
            <person name="Zhuang X."/>
            <person name="Zhao J."/>
        </authorList>
    </citation>
    <scope>NUCLEOTIDE SEQUENCE [LARGE SCALE GENOMIC DNA]</scope>
    <source>
        <strain evidence="5">jys28</strain>
    </source>
</reference>
<protein>
    <submittedName>
        <fullName evidence="4">Peptidase M4</fullName>
    </submittedName>
</protein>
<dbReference type="Pfam" id="PF03413">
    <property type="entry name" value="PepSY"/>
    <property type="match status" value="2"/>
</dbReference>
<feature type="region of interest" description="Disordered" evidence="1">
    <location>
        <begin position="30"/>
        <end position="87"/>
    </location>
</feature>
<dbReference type="RefSeq" id="WP_136742639.1">
    <property type="nucleotide sequence ID" value="NZ_SUMB01000010.1"/>
</dbReference>
<comment type="caution">
    <text evidence="4">The sequence shown here is derived from an EMBL/GenBank/DDBJ whole genome shotgun (WGS) entry which is preliminary data.</text>
</comment>
<gene>
    <name evidence="4" type="ORF">FCH28_26300</name>
</gene>
<evidence type="ECO:0000256" key="1">
    <source>
        <dbReference type="SAM" id="MobiDB-lite"/>
    </source>
</evidence>
<feature type="compositionally biased region" description="Acidic residues" evidence="1">
    <location>
        <begin position="241"/>
        <end position="252"/>
    </location>
</feature>
<dbReference type="Gene3D" id="3.10.450.40">
    <property type="match status" value="2"/>
</dbReference>
<keyword evidence="5" id="KW-1185">Reference proteome</keyword>
<dbReference type="InterPro" id="IPR025711">
    <property type="entry name" value="PepSY"/>
</dbReference>
<feature type="compositionally biased region" description="Low complexity" evidence="1">
    <location>
        <begin position="58"/>
        <end position="73"/>
    </location>
</feature>
<feature type="region of interest" description="Disordered" evidence="1">
    <location>
        <begin position="220"/>
        <end position="252"/>
    </location>
</feature>
<feature type="chain" id="PRO_5038830939" evidence="2">
    <location>
        <begin position="24"/>
        <end position="252"/>
    </location>
</feature>
<proteinExistence type="predicted"/>
<evidence type="ECO:0000313" key="5">
    <source>
        <dbReference type="Proteomes" id="UP000308697"/>
    </source>
</evidence>
<feature type="domain" description="PepSY" evidence="3">
    <location>
        <begin position="180"/>
        <end position="235"/>
    </location>
</feature>
<evidence type="ECO:0000256" key="2">
    <source>
        <dbReference type="SAM" id="SignalP"/>
    </source>
</evidence>
<dbReference type="OrthoDB" id="4336385at2"/>
<dbReference type="AlphaFoldDB" id="A0A4U0MYB0"/>
<dbReference type="Proteomes" id="UP000308697">
    <property type="component" value="Unassembled WGS sequence"/>
</dbReference>
<feature type="compositionally biased region" description="Basic and acidic residues" evidence="1">
    <location>
        <begin position="78"/>
        <end position="87"/>
    </location>
</feature>
<keyword evidence="2" id="KW-0732">Signal</keyword>